<keyword evidence="2" id="KW-0677">Repeat</keyword>
<evidence type="ECO:0000256" key="2">
    <source>
        <dbReference type="ARBA" id="ARBA00022737"/>
    </source>
</evidence>
<comment type="caution">
    <text evidence="9">The sequence shown here is derived from an EMBL/GenBank/DDBJ whole genome shotgun (WGS) entry which is preliminary data.</text>
</comment>
<feature type="compositionally biased region" description="Basic and acidic residues" evidence="7">
    <location>
        <begin position="481"/>
        <end position="494"/>
    </location>
</feature>
<keyword evidence="10" id="KW-1185">Reference proteome</keyword>
<feature type="compositionally biased region" description="Low complexity" evidence="7">
    <location>
        <begin position="653"/>
        <end position="662"/>
    </location>
</feature>
<dbReference type="PROSITE" id="PS50128">
    <property type="entry name" value="SURP"/>
    <property type="match status" value="2"/>
</dbReference>
<dbReference type="OrthoDB" id="5836667at2759"/>
<feature type="compositionally biased region" description="Basic residues" evidence="7">
    <location>
        <begin position="732"/>
        <end position="752"/>
    </location>
</feature>
<feature type="compositionally biased region" description="Basic residues" evidence="7">
    <location>
        <begin position="762"/>
        <end position="777"/>
    </location>
</feature>
<organism evidence="9 10">
    <name type="scientific">Acanthosepion pharaonis</name>
    <name type="common">Pharaoh cuttlefish</name>
    <name type="synonym">Sepia pharaonis</name>
    <dbReference type="NCBI Taxonomy" id="158019"/>
    <lineage>
        <taxon>Eukaryota</taxon>
        <taxon>Metazoa</taxon>
        <taxon>Spiralia</taxon>
        <taxon>Lophotrochozoa</taxon>
        <taxon>Mollusca</taxon>
        <taxon>Cephalopoda</taxon>
        <taxon>Coleoidea</taxon>
        <taxon>Decapodiformes</taxon>
        <taxon>Sepiida</taxon>
        <taxon>Sepiina</taxon>
        <taxon>Sepiidae</taxon>
        <taxon>Acanthosepion</taxon>
    </lineage>
</organism>
<feature type="compositionally biased region" description="Basic residues" evidence="7">
    <location>
        <begin position="805"/>
        <end position="817"/>
    </location>
</feature>
<dbReference type="Pfam" id="PF09750">
    <property type="entry name" value="DRY_EERY"/>
    <property type="match status" value="1"/>
</dbReference>
<dbReference type="AlphaFoldDB" id="A0A812AY64"/>
<dbReference type="PANTHER" id="PTHR13161">
    <property type="entry name" value="SPLICING FACTOR SUPPRESSOR OF WHITE APRICOT"/>
    <property type="match status" value="1"/>
</dbReference>
<feature type="compositionally biased region" description="Low complexity" evidence="7">
    <location>
        <begin position="818"/>
        <end position="828"/>
    </location>
</feature>
<feature type="compositionally biased region" description="Polar residues" evidence="7">
    <location>
        <begin position="622"/>
        <end position="652"/>
    </location>
</feature>
<sequence length="995" mass="112611">MATPWLTAAAVDDGEKKKEQEELLVFGYACKLFPYDEKAALIEAEKHLIPWMGDENVMIDRYDGRGHLYDLSDYDAEKKNCDSLSEEEKHIEAMCDQERYLELHTDIQEQALYEEEEWKRYYQSLSEGFNAVGFVYEQQYDPSLPTDEDQELTAALEAAVEKFVAPKELLVPSEMIIPDSNKINAIIEKTASFVVMQGGQMEIMIKTKQSSNPLFEFLNIDNILYPYYKHMIKMIKSGKYKPKVDNESEDEDDNDDDDDDDNQSYLHPILTVKSQPAECRKPLKMPTVDIQNTTYGDLIRSVKASTARQNAKKIKAKELEASDPKPSIPPFMAQPVYGPNVPPPPGVEPVTLPPSDQPPPPGTDNAVPLCLPKYDSSDSPENTTGSDYGSQQNDIIPPSPDVQPVIDKMALYVAKNGIEFEMVVKNKCDPRFEFLNKDHLHHPYYEFKKQLHIKEFEKERKKIEEQKAAQNKGVSFSIKTKTKEQESVSLEKRPVFACESSEDESEADVHKQSQTNSPDAESGEFQSSKKSTEIKAVSEDKMEKPDSSQEDMTRKLAEEKLKDRLALAAREKLAQATKEKQLQAERKRKAALFINMLKSSNQLLPHSNNSENAEGDHLEIGSSGNTPIPSQASSPQLDTNYQSANSVDYTLDSSSKGEIGRSSSERGNEKSDHQQQSSSHTRNHQRHSRSPTPPSAYNLPRSRYHNSAVVLPHRSEKSQSSEKRSRSPYSKKVSKSPSRKRSSSKSPSRKGKSSMTKSPSPSKRKHQHSQSRSRSRSPSRYVSNSRQNRRRDWSRSPNYASSHNRSSKLRRHSRSRSPSHPSRSQSQSRSHRERSKSPNSKKNNKSPSRKRSHSKSPFRKFKPYSKSPNSKKKHKRSRSRSSSKKRSKSSSKSIKKDTLKKKNGDVTDKRKELSKNGGPTIDLTTKSDSLVELSSETENDVNNQLALPNDHKSTQVTVPTKSEPQVSETILSKVRAMLKASRQAILKEEKECSDV</sequence>
<feature type="region of interest" description="Disordered" evidence="7">
    <location>
        <begin position="600"/>
        <end position="964"/>
    </location>
</feature>
<dbReference type="EMBL" id="CAHIKZ030000195">
    <property type="protein sequence ID" value="CAE1159373.1"/>
    <property type="molecule type" value="Genomic_DNA"/>
</dbReference>
<dbReference type="InterPro" id="IPR019147">
    <property type="entry name" value="SWAP_N_domain"/>
</dbReference>
<feature type="compositionally biased region" description="Basic and acidic residues" evidence="7">
    <location>
        <begin position="894"/>
        <end position="914"/>
    </location>
</feature>
<evidence type="ECO:0000313" key="10">
    <source>
        <dbReference type="Proteomes" id="UP000597762"/>
    </source>
</evidence>
<keyword evidence="1" id="KW-0507">mRNA processing</keyword>
<feature type="compositionally biased region" description="Polar residues" evidence="7">
    <location>
        <begin position="600"/>
        <end position="612"/>
    </location>
</feature>
<dbReference type="InterPro" id="IPR035967">
    <property type="entry name" value="SWAP/Surp_sf"/>
</dbReference>
<dbReference type="SUPFAM" id="SSF109905">
    <property type="entry name" value="Surp module (SWAP domain)"/>
    <property type="match status" value="2"/>
</dbReference>
<dbReference type="Gene3D" id="1.10.10.790">
    <property type="entry name" value="Surp module"/>
    <property type="match status" value="2"/>
</dbReference>
<protein>
    <submittedName>
        <fullName evidence="9">Protein suppressor of white apricot,Splicing factor, suppressor of white-apricot homolog</fullName>
    </submittedName>
</protein>
<evidence type="ECO:0000256" key="4">
    <source>
        <dbReference type="ARBA" id="ARBA00023015"/>
    </source>
</evidence>
<feature type="region of interest" description="Disordered" evidence="7">
    <location>
        <begin position="313"/>
        <end position="402"/>
    </location>
</feature>
<dbReference type="Pfam" id="PF01805">
    <property type="entry name" value="Surp"/>
    <property type="match status" value="2"/>
</dbReference>
<evidence type="ECO:0000256" key="5">
    <source>
        <dbReference type="ARBA" id="ARBA00023163"/>
    </source>
</evidence>
<dbReference type="InterPro" id="IPR000061">
    <property type="entry name" value="Surp"/>
</dbReference>
<feature type="compositionally biased region" description="Polar residues" evidence="7">
    <location>
        <begin position="922"/>
        <end position="946"/>
    </location>
</feature>
<feature type="compositionally biased region" description="Basic residues" evidence="7">
    <location>
        <begin position="842"/>
        <end position="889"/>
    </location>
</feature>
<keyword evidence="4" id="KW-0805">Transcription regulation</keyword>
<dbReference type="GO" id="GO:0000395">
    <property type="term" value="P:mRNA 5'-splice site recognition"/>
    <property type="evidence" value="ECO:0007669"/>
    <property type="project" value="TreeGrafter"/>
</dbReference>
<evidence type="ECO:0000256" key="6">
    <source>
        <dbReference type="ARBA" id="ARBA00023187"/>
    </source>
</evidence>
<feature type="compositionally biased region" description="Basic and acidic residues" evidence="7">
    <location>
        <begin position="713"/>
        <end position="725"/>
    </location>
</feature>
<feature type="compositionally biased region" description="Polar residues" evidence="7">
    <location>
        <begin position="377"/>
        <end position="394"/>
    </location>
</feature>
<dbReference type="Proteomes" id="UP000597762">
    <property type="component" value="Unassembled WGS sequence"/>
</dbReference>
<feature type="compositionally biased region" description="Polar residues" evidence="7">
    <location>
        <begin position="954"/>
        <end position="964"/>
    </location>
</feature>
<accession>A0A812AY64</accession>
<evidence type="ECO:0000256" key="1">
    <source>
        <dbReference type="ARBA" id="ARBA00022664"/>
    </source>
</evidence>
<dbReference type="SMART" id="SM00648">
    <property type="entry name" value="SWAP"/>
    <property type="match status" value="2"/>
</dbReference>
<feature type="compositionally biased region" description="Polar residues" evidence="7">
    <location>
        <begin position="512"/>
        <end position="529"/>
    </location>
</feature>
<keyword evidence="5" id="KW-0804">Transcription</keyword>
<feature type="region of interest" description="Disordered" evidence="7">
    <location>
        <begin position="240"/>
        <end position="271"/>
    </location>
</feature>
<feature type="compositionally biased region" description="Pro residues" evidence="7">
    <location>
        <begin position="340"/>
        <end position="362"/>
    </location>
</feature>
<feature type="compositionally biased region" description="Acidic residues" evidence="7">
    <location>
        <begin position="247"/>
        <end position="262"/>
    </location>
</feature>
<keyword evidence="3" id="KW-0694">RNA-binding</keyword>
<feature type="compositionally biased region" description="Basic and acidic residues" evidence="7">
    <location>
        <begin position="530"/>
        <end position="558"/>
    </location>
</feature>
<feature type="region of interest" description="Disordered" evidence="7">
    <location>
        <begin position="481"/>
        <end position="558"/>
    </location>
</feature>
<keyword evidence="6" id="KW-0508">mRNA splicing</keyword>
<dbReference type="SMART" id="SM01141">
    <property type="entry name" value="DRY_EERY"/>
    <property type="match status" value="1"/>
</dbReference>
<evidence type="ECO:0000259" key="8">
    <source>
        <dbReference type="PROSITE" id="PS50128"/>
    </source>
</evidence>
<proteinExistence type="predicted"/>
<evidence type="ECO:0000313" key="9">
    <source>
        <dbReference type="EMBL" id="CAE1159373.1"/>
    </source>
</evidence>
<dbReference type="InterPro" id="IPR040397">
    <property type="entry name" value="SWAP"/>
</dbReference>
<evidence type="ECO:0000256" key="3">
    <source>
        <dbReference type="ARBA" id="ARBA00022884"/>
    </source>
</evidence>
<feature type="domain" description="SURP motif" evidence="8">
    <location>
        <begin position="186"/>
        <end position="228"/>
    </location>
</feature>
<dbReference type="PANTHER" id="PTHR13161:SF15">
    <property type="entry name" value="SPLICING FACTOR, SUPPRESSOR OF WHITE-APRICOT HOMOLOG"/>
    <property type="match status" value="1"/>
</dbReference>
<gene>
    <name evidence="9" type="ORF">SPHA_5922</name>
</gene>
<evidence type="ECO:0000256" key="7">
    <source>
        <dbReference type="SAM" id="MobiDB-lite"/>
    </source>
</evidence>
<name>A0A812AY64_ACAPH</name>
<feature type="compositionally biased region" description="Basic and acidic residues" evidence="7">
    <location>
        <begin position="663"/>
        <end position="673"/>
    </location>
</feature>
<dbReference type="GO" id="GO:0003723">
    <property type="term" value="F:RNA binding"/>
    <property type="evidence" value="ECO:0007669"/>
    <property type="project" value="UniProtKB-KW"/>
</dbReference>
<feature type="domain" description="SURP motif" evidence="8">
    <location>
        <begin position="405"/>
        <end position="445"/>
    </location>
</feature>
<reference evidence="9" key="1">
    <citation type="submission" date="2021-01" db="EMBL/GenBank/DDBJ databases">
        <authorList>
            <person name="Li R."/>
            <person name="Bekaert M."/>
        </authorList>
    </citation>
    <scope>NUCLEOTIDE SEQUENCE</scope>
    <source>
        <strain evidence="9">Farmed</strain>
    </source>
</reference>